<organism evidence="1 2">
    <name type="scientific">Roseivirga spongicola</name>
    <dbReference type="NCBI Taxonomy" id="333140"/>
    <lineage>
        <taxon>Bacteria</taxon>
        <taxon>Pseudomonadati</taxon>
        <taxon>Bacteroidota</taxon>
        <taxon>Cytophagia</taxon>
        <taxon>Cytophagales</taxon>
        <taxon>Roseivirgaceae</taxon>
        <taxon>Roseivirga</taxon>
    </lineage>
</organism>
<dbReference type="OrthoDB" id="818842at2"/>
<accession>A0A150XBJ9</accession>
<proteinExistence type="predicted"/>
<name>A0A150XBJ9_9BACT</name>
<protein>
    <recommendedName>
        <fullName evidence="3">6-bladed beta-propeller</fullName>
    </recommendedName>
</protein>
<evidence type="ECO:0000313" key="1">
    <source>
        <dbReference type="EMBL" id="KYG76105.1"/>
    </source>
</evidence>
<dbReference type="Pfam" id="PF17170">
    <property type="entry name" value="DUF5128"/>
    <property type="match status" value="1"/>
</dbReference>
<gene>
    <name evidence="1" type="ORF">AWW68_09830</name>
</gene>
<dbReference type="STRING" id="333140.AWW68_09830"/>
<sequence length="384" mass="45295">MRLAHTLLFLLLSVSLKGQTPPKFEHFKIDVDAPRISFFDAIEHVEIIRFEETDHSLLPKIEWYFETPLGIAVPIAEINKPNSIPLFDPKGNYLGVIEKEGPGPEEYKNITDAWFHEGVIELYSSFSRNLQRYTPQGQYIETKRFKEKVFGKSMTPYQNGYLFHQRNSAQLGKESFYHELAFMDKNLGVKKWAAPRSKINPNPFNLGWNFSSLGEEIFYRKPLRDTVYQIIGQKLYPRFKFDFGDKWVWNEPNSTENLNKGIKLMLDTEKVIEVLSTISEQYIFLTYIHYEDRIGKFSKGYINRKSSEFFRFDLRKKDKSNFELEFLKRDGERLAASLAAYDFEEFIENLDEDQWTVRGGFKLREILYSENPVLLKIKFKESLR</sequence>
<evidence type="ECO:0008006" key="3">
    <source>
        <dbReference type="Google" id="ProtNLM"/>
    </source>
</evidence>
<dbReference type="AlphaFoldDB" id="A0A150XBJ9"/>
<evidence type="ECO:0000313" key="2">
    <source>
        <dbReference type="Proteomes" id="UP000075606"/>
    </source>
</evidence>
<keyword evidence="2" id="KW-1185">Reference proteome</keyword>
<dbReference type="RefSeq" id="WP_068220616.1">
    <property type="nucleotide sequence ID" value="NZ_CP139724.1"/>
</dbReference>
<dbReference type="EMBL" id="LRPC01000012">
    <property type="protein sequence ID" value="KYG76105.1"/>
    <property type="molecule type" value="Genomic_DNA"/>
</dbReference>
<comment type="caution">
    <text evidence="1">The sequence shown here is derived from an EMBL/GenBank/DDBJ whole genome shotgun (WGS) entry which is preliminary data.</text>
</comment>
<reference evidence="1 2" key="1">
    <citation type="submission" date="2016-01" db="EMBL/GenBank/DDBJ databases">
        <title>Genome sequencing of Roseivirga spongicola UST030701-084.</title>
        <authorList>
            <person name="Selvaratnam C."/>
            <person name="Thevarajoo S."/>
            <person name="Goh K.M."/>
            <person name="Ee R."/>
            <person name="Chan K.-G."/>
            <person name="Chong C.S."/>
        </authorList>
    </citation>
    <scope>NUCLEOTIDE SEQUENCE [LARGE SCALE GENOMIC DNA]</scope>
    <source>
        <strain evidence="1 2">UST030701-084</strain>
    </source>
</reference>
<dbReference type="Proteomes" id="UP000075606">
    <property type="component" value="Unassembled WGS sequence"/>
</dbReference>